<sequence>MQSEMSQETMMLLKTKVILLQGFLFQVLGIVQHFPGDVSILRLSFMSLVLQSCLSALQQSRIR</sequence>
<dbReference type="AlphaFoldDB" id="A0AAX6HKA7"/>
<gene>
    <name evidence="1" type="ORF">M6B38_308895</name>
</gene>
<protein>
    <submittedName>
        <fullName evidence="1">Uncharacterized protein</fullName>
    </submittedName>
</protein>
<accession>A0AAX6HKA7</accession>
<reference evidence="1" key="1">
    <citation type="journal article" date="2023" name="GigaByte">
        <title>Genome assembly of the bearded iris, Iris pallida Lam.</title>
        <authorList>
            <person name="Bruccoleri R.E."/>
            <person name="Oakeley E.J."/>
            <person name="Faust A.M.E."/>
            <person name="Altorfer M."/>
            <person name="Dessus-Babus S."/>
            <person name="Burckhardt D."/>
            <person name="Oertli M."/>
            <person name="Naumann U."/>
            <person name="Petersen F."/>
            <person name="Wong J."/>
        </authorList>
    </citation>
    <scope>NUCLEOTIDE SEQUENCE</scope>
    <source>
        <strain evidence="1">GSM-AAB239-AS_SAM_17_03QT</strain>
    </source>
</reference>
<dbReference type="Proteomes" id="UP001140949">
    <property type="component" value="Unassembled WGS sequence"/>
</dbReference>
<name>A0AAX6HKA7_IRIPA</name>
<dbReference type="EMBL" id="JANAVB010008889">
    <property type="protein sequence ID" value="KAJ6841041.1"/>
    <property type="molecule type" value="Genomic_DNA"/>
</dbReference>
<reference evidence="1" key="2">
    <citation type="submission" date="2023-04" db="EMBL/GenBank/DDBJ databases">
        <authorList>
            <person name="Bruccoleri R.E."/>
            <person name="Oakeley E.J."/>
            <person name="Faust A.-M."/>
            <person name="Dessus-Babus S."/>
            <person name="Altorfer M."/>
            <person name="Burckhardt D."/>
            <person name="Oertli M."/>
            <person name="Naumann U."/>
            <person name="Petersen F."/>
            <person name="Wong J."/>
        </authorList>
    </citation>
    <scope>NUCLEOTIDE SEQUENCE</scope>
    <source>
        <strain evidence="1">GSM-AAB239-AS_SAM_17_03QT</strain>
        <tissue evidence="1">Leaf</tissue>
    </source>
</reference>
<evidence type="ECO:0000313" key="2">
    <source>
        <dbReference type="Proteomes" id="UP001140949"/>
    </source>
</evidence>
<evidence type="ECO:0000313" key="1">
    <source>
        <dbReference type="EMBL" id="KAJ6841041.1"/>
    </source>
</evidence>
<keyword evidence="2" id="KW-1185">Reference proteome</keyword>
<proteinExistence type="predicted"/>
<organism evidence="1 2">
    <name type="scientific">Iris pallida</name>
    <name type="common">Sweet iris</name>
    <dbReference type="NCBI Taxonomy" id="29817"/>
    <lineage>
        <taxon>Eukaryota</taxon>
        <taxon>Viridiplantae</taxon>
        <taxon>Streptophyta</taxon>
        <taxon>Embryophyta</taxon>
        <taxon>Tracheophyta</taxon>
        <taxon>Spermatophyta</taxon>
        <taxon>Magnoliopsida</taxon>
        <taxon>Liliopsida</taxon>
        <taxon>Asparagales</taxon>
        <taxon>Iridaceae</taxon>
        <taxon>Iridoideae</taxon>
        <taxon>Irideae</taxon>
        <taxon>Iris</taxon>
    </lineage>
</organism>
<comment type="caution">
    <text evidence="1">The sequence shown here is derived from an EMBL/GenBank/DDBJ whole genome shotgun (WGS) entry which is preliminary data.</text>
</comment>